<keyword evidence="6" id="KW-1185">Reference proteome</keyword>
<dbReference type="InterPro" id="IPR036291">
    <property type="entry name" value="NAD(P)-bd_dom_sf"/>
</dbReference>
<dbReference type="PANTHER" id="PTHR42789">
    <property type="entry name" value="D-ISOMER SPECIFIC 2-HYDROXYACID DEHYDROGENASE FAMILY PROTEIN (AFU_ORTHOLOGUE AFUA_6G10090)"/>
    <property type="match status" value="1"/>
</dbReference>
<evidence type="ECO:0000256" key="1">
    <source>
        <dbReference type="ARBA" id="ARBA00005854"/>
    </source>
</evidence>
<feature type="domain" description="D-isomer specific 2-hydroxyacid dehydrogenase NAD-binding" evidence="4">
    <location>
        <begin position="124"/>
        <end position="250"/>
    </location>
</feature>
<dbReference type="PANTHER" id="PTHR42789:SF1">
    <property type="entry name" value="D-ISOMER SPECIFIC 2-HYDROXYACID DEHYDROGENASE FAMILY PROTEIN (AFU_ORTHOLOGUE AFUA_6G10090)"/>
    <property type="match status" value="1"/>
</dbReference>
<dbReference type="SUPFAM" id="SSF52283">
    <property type="entry name" value="Formate/glycerate dehydrogenase catalytic domain-like"/>
    <property type="match status" value="1"/>
</dbReference>
<dbReference type="SUPFAM" id="SSF51735">
    <property type="entry name" value="NAD(P)-binding Rossmann-fold domains"/>
    <property type="match status" value="1"/>
</dbReference>
<dbReference type="EMBL" id="BAAAMR010000047">
    <property type="protein sequence ID" value="GAA2147693.1"/>
    <property type="molecule type" value="Genomic_DNA"/>
</dbReference>
<accession>A0ABN2ZU52</accession>
<sequence>MRLPPPTSVSARPVVLVAEEISPAAIEVLSADLDVRRCDGTDRAALVAAVAEASALVVHRETRVDAGIVAAGGRLKVVANVGPGPGGVDVTATARAGVMVVSARTARTVSLAELTVDLLVSAARHAPPDVRLEGKVLGVVGLGACGAMVAERMRAFGMRIVGWDPDPEHHRTARPHITLLPLEDLLESADFIAVQFRAAGLIGRAALNRVRPAVRMVYSAADGVVDEEALRAAVEEGRVAFGVGVHVGEPRGGEVAVAESVRHLLAGEITPGRWN</sequence>
<reference evidence="5 6" key="1">
    <citation type="journal article" date="2019" name="Int. J. Syst. Evol. Microbiol.">
        <title>The Global Catalogue of Microorganisms (GCM) 10K type strain sequencing project: providing services to taxonomists for standard genome sequencing and annotation.</title>
        <authorList>
            <consortium name="The Broad Institute Genomics Platform"/>
            <consortium name="The Broad Institute Genome Sequencing Center for Infectious Disease"/>
            <person name="Wu L."/>
            <person name="Ma J."/>
        </authorList>
    </citation>
    <scope>NUCLEOTIDE SEQUENCE [LARGE SCALE GENOMIC DNA]</scope>
    <source>
        <strain evidence="5 6">JCM 13850</strain>
    </source>
</reference>
<name>A0ABN2ZU52_9ACTN</name>
<keyword evidence="2" id="KW-0560">Oxidoreductase</keyword>
<protein>
    <recommendedName>
        <fullName evidence="4">D-isomer specific 2-hydroxyacid dehydrogenase NAD-binding domain-containing protein</fullName>
    </recommendedName>
</protein>
<dbReference type="InterPro" id="IPR006140">
    <property type="entry name" value="D-isomer_DH_NAD-bd"/>
</dbReference>
<dbReference type="InterPro" id="IPR050857">
    <property type="entry name" value="D-2-hydroxyacid_DH"/>
</dbReference>
<gene>
    <name evidence="5" type="ORF">GCM10009727_50050</name>
</gene>
<organism evidence="5 6">
    <name type="scientific">Actinomadura napierensis</name>
    <dbReference type="NCBI Taxonomy" id="267854"/>
    <lineage>
        <taxon>Bacteria</taxon>
        <taxon>Bacillati</taxon>
        <taxon>Actinomycetota</taxon>
        <taxon>Actinomycetes</taxon>
        <taxon>Streptosporangiales</taxon>
        <taxon>Thermomonosporaceae</taxon>
        <taxon>Actinomadura</taxon>
    </lineage>
</organism>
<dbReference type="Pfam" id="PF02826">
    <property type="entry name" value="2-Hacid_dh_C"/>
    <property type="match status" value="1"/>
</dbReference>
<proteinExistence type="inferred from homology"/>
<evidence type="ECO:0000256" key="3">
    <source>
        <dbReference type="ARBA" id="ARBA00023027"/>
    </source>
</evidence>
<dbReference type="RefSeq" id="WP_344271649.1">
    <property type="nucleotide sequence ID" value="NZ_BAAAMR010000047.1"/>
</dbReference>
<evidence type="ECO:0000259" key="4">
    <source>
        <dbReference type="Pfam" id="PF02826"/>
    </source>
</evidence>
<dbReference type="Gene3D" id="3.40.50.720">
    <property type="entry name" value="NAD(P)-binding Rossmann-like Domain"/>
    <property type="match status" value="2"/>
</dbReference>
<comment type="similarity">
    <text evidence="1">Belongs to the D-isomer specific 2-hydroxyacid dehydrogenase family.</text>
</comment>
<comment type="caution">
    <text evidence="5">The sequence shown here is derived from an EMBL/GenBank/DDBJ whole genome shotgun (WGS) entry which is preliminary data.</text>
</comment>
<evidence type="ECO:0000256" key="2">
    <source>
        <dbReference type="ARBA" id="ARBA00023002"/>
    </source>
</evidence>
<evidence type="ECO:0000313" key="6">
    <source>
        <dbReference type="Proteomes" id="UP001501020"/>
    </source>
</evidence>
<evidence type="ECO:0000313" key="5">
    <source>
        <dbReference type="EMBL" id="GAA2147693.1"/>
    </source>
</evidence>
<keyword evidence="3" id="KW-0520">NAD</keyword>
<dbReference type="Proteomes" id="UP001501020">
    <property type="component" value="Unassembled WGS sequence"/>
</dbReference>